<comment type="caution">
    <text evidence="15">The sequence shown here is derived from an EMBL/GenBank/DDBJ whole genome shotgun (WGS) entry which is preliminary data.</text>
</comment>
<dbReference type="InterPro" id="IPR058545">
    <property type="entry name" value="Beta-prop_EMC1_1st"/>
</dbReference>
<proteinExistence type="inferred from homology"/>
<keyword evidence="10" id="KW-0325">Glycoprotein</keyword>
<evidence type="ECO:0000259" key="13">
    <source>
        <dbReference type="Pfam" id="PF07774"/>
    </source>
</evidence>
<comment type="similarity">
    <text evidence="2">Belongs to the EMC1 family.</text>
</comment>
<dbReference type="Pfam" id="PF07774">
    <property type="entry name" value="EMC1_C"/>
    <property type="match status" value="1"/>
</dbReference>
<evidence type="ECO:0000256" key="12">
    <source>
        <dbReference type="SAM" id="SignalP"/>
    </source>
</evidence>
<feature type="chain" id="PRO_5012948027" description="ER membrane protein complex subunit 1" evidence="12">
    <location>
        <begin position="20"/>
        <end position="955"/>
    </location>
</feature>
<dbReference type="PANTHER" id="PTHR21573">
    <property type="entry name" value="ER MEMBRANE PROTEIN COMPLEX SUBUNIT 1"/>
    <property type="match status" value="1"/>
</dbReference>
<dbReference type="InterPro" id="IPR015943">
    <property type="entry name" value="WD40/YVTN_repeat-like_dom_sf"/>
</dbReference>
<feature type="signal peptide" evidence="12">
    <location>
        <begin position="1"/>
        <end position="19"/>
    </location>
</feature>
<comment type="subunit">
    <text evidence="3">Component of the ER membrane protein complex (EMC).</text>
</comment>
<evidence type="ECO:0000259" key="14">
    <source>
        <dbReference type="Pfam" id="PF25293"/>
    </source>
</evidence>
<dbReference type="InterPro" id="IPR011047">
    <property type="entry name" value="Quinoprotein_ADH-like_sf"/>
</dbReference>
<dbReference type="AlphaFoldDB" id="A0A2B7X695"/>
<evidence type="ECO:0000256" key="6">
    <source>
        <dbReference type="ARBA" id="ARBA00022729"/>
    </source>
</evidence>
<dbReference type="GO" id="GO:0034975">
    <property type="term" value="P:protein folding in endoplasmic reticulum"/>
    <property type="evidence" value="ECO:0007669"/>
    <property type="project" value="TreeGrafter"/>
</dbReference>
<comment type="subcellular location">
    <subcellularLocation>
        <location evidence="1">Endoplasmic reticulum membrane</location>
        <topology evidence="1">Single-pass type I membrane protein</topology>
    </subcellularLocation>
</comment>
<dbReference type="Gene3D" id="2.130.10.10">
    <property type="entry name" value="YVTN repeat-like/Quinoprotein amine dehydrogenase"/>
    <property type="match status" value="2"/>
</dbReference>
<keyword evidence="5 11" id="KW-0812">Transmembrane</keyword>
<dbReference type="InterPro" id="IPR011678">
    <property type="entry name" value="EMC1_C"/>
</dbReference>
<accession>A0A2B7X695</accession>
<dbReference type="InterPro" id="IPR026895">
    <property type="entry name" value="EMC1"/>
</dbReference>
<dbReference type="EMBL" id="PDNB01000138">
    <property type="protein sequence ID" value="PGH04293.1"/>
    <property type="molecule type" value="Genomic_DNA"/>
</dbReference>
<dbReference type="PANTHER" id="PTHR21573:SF0">
    <property type="entry name" value="ER MEMBRANE PROTEIN COMPLEX SUBUNIT 1"/>
    <property type="match status" value="1"/>
</dbReference>
<evidence type="ECO:0000256" key="10">
    <source>
        <dbReference type="ARBA" id="ARBA00023180"/>
    </source>
</evidence>
<evidence type="ECO:0000256" key="2">
    <source>
        <dbReference type="ARBA" id="ARBA00007904"/>
    </source>
</evidence>
<dbReference type="SMART" id="SM00564">
    <property type="entry name" value="PQQ"/>
    <property type="match status" value="3"/>
</dbReference>
<evidence type="ECO:0000256" key="11">
    <source>
        <dbReference type="SAM" id="Phobius"/>
    </source>
</evidence>
<evidence type="ECO:0000256" key="8">
    <source>
        <dbReference type="ARBA" id="ARBA00022989"/>
    </source>
</evidence>
<evidence type="ECO:0000256" key="4">
    <source>
        <dbReference type="ARBA" id="ARBA00020824"/>
    </source>
</evidence>
<dbReference type="Proteomes" id="UP000223968">
    <property type="component" value="Unassembled WGS sequence"/>
</dbReference>
<feature type="domain" description="ER membrane protein complex subunit 1 C-terminal" evidence="13">
    <location>
        <begin position="731"/>
        <end position="953"/>
    </location>
</feature>
<organism evidence="15 16">
    <name type="scientific">Helicocarpus griseus UAMH5409</name>
    <dbReference type="NCBI Taxonomy" id="1447875"/>
    <lineage>
        <taxon>Eukaryota</taxon>
        <taxon>Fungi</taxon>
        <taxon>Dikarya</taxon>
        <taxon>Ascomycota</taxon>
        <taxon>Pezizomycotina</taxon>
        <taxon>Eurotiomycetes</taxon>
        <taxon>Eurotiomycetidae</taxon>
        <taxon>Onygenales</taxon>
        <taxon>Ajellomycetaceae</taxon>
        <taxon>Helicocarpus</taxon>
    </lineage>
</organism>
<keyword evidence="6 12" id="KW-0732">Signal</keyword>
<feature type="domain" description="EMC1 first beta-propeller" evidence="14">
    <location>
        <begin position="19"/>
        <end position="430"/>
    </location>
</feature>
<evidence type="ECO:0000256" key="3">
    <source>
        <dbReference type="ARBA" id="ARBA00011276"/>
    </source>
</evidence>
<keyword evidence="8 11" id="KW-1133">Transmembrane helix</keyword>
<reference evidence="15 16" key="1">
    <citation type="submission" date="2017-10" db="EMBL/GenBank/DDBJ databases">
        <title>Comparative genomics in systemic dimorphic fungi from Ajellomycetaceae.</title>
        <authorList>
            <person name="Munoz J.F."/>
            <person name="Mcewen J.G."/>
            <person name="Clay O.K."/>
            <person name="Cuomo C.A."/>
        </authorList>
    </citation>
    <scope>NUCLEOTIDE SEQUENCE [LARGE SCALE GENOMIC DNA]</scope>
    <source>
        <strain evidence="15 16">UAMH5409</strain>
    </source>
</reference>
<evidence type="ECO:0000256" key="9">
    <source>
        <dbReference type="ARBA" id="ARBA00023136"/>
    </source>
</evidence>
<dbReference type="InterPro" id="IPR018391">
    <property type="entry name" value="PQQ_b-propeller_rpt"/>
</dbReference>
<evidence type="ECO:0000313" key="15">
    <source>
        <dbReference type="EMBL" id="PGH04293.1"/>
    </source>
</evidence>
<dbReference type="STRING" id="1447875.A0A2B7X695"/>
<keyword evidence="9 11" id="KW-0472">Membrane</keyword>
<feature type="transmembrane region" description="Helical" evidence="11">
    <location>
        <begin position="926"/>
        <end position="944"/>
    </location>
</feature>
<dbReference type="GO" id="GO:0072546">
    <property type="term" value="C:EMC complex"/>
    <property type="evidence" value="ECO:0007669"/>
    <property type="project" value="InterPro"/>
</dbReference>
<evidence type="ECO:0000256" key="1">
    <source>
        <dbReference type="ARBA" id="ARBA00004115"/>
    </source>
</evidence>
<dbReference type="OrthoDB" id="28092at2759"/>
<evidence type="ECO:0000256" key="5">
    <source>
        <dbReference type="ARBA" id="ARBA00022692"/>
    </source>
</evidence>
<gene>
    <name evidence="15" type="ORF">AJ79_07140</name>
</gene>
<keyword evidence="16" id="KW-1185">Reference proteome</keyword>
<keyword evidence="7" id="KW-0256">Endoplasmic reticulum</keyword>
<dbReference type="Pfam" id="PF25293">
    <property type="entry name" value="Beta-prop_EMC1_N"/>
    <property type="match status" value="1"/>
</dbReference>
<protein>
    <recommendedName>
        <fullName evidence="4">ER membrane protein complex subunit 1</fullName>
    </recommendedName>
</protein>
<evidence type="ECO:0000256" key="7">
    <source>
        <dbReference type="ARBA" id="ARBA00022824"/>
    </source>
</evidence>
<name>A0A2B7X695_9EURO</name>
<sequence>MRLQAASLLLASLVPSSLAIYVDEAYHIDYHHALLGTPKEPSTFFHQPSTSSAASLLYTLSEKNVLGAVNPKDGAIVWRQNLGVSAATAEDGDEPSLLRAVDGEDSVVSAVGGKVASWGAFDGKLAWEKRFRDGPIVNLEILGLDEAADQKKVAKDSVVLSGKQNGIVRRLDGGSGSVKWDYVDDSGDVPFQVSASQTAVYYISLQPAMRKGYKIKVTALELTTGHLAKQYTLSSETEVSSADSIIFVGANAISPLVVWTDSAWKTIKINVIGTRNVHTIDVENKSGEDIEKIEVHAPHALNAEPHFLIHYATRSKSWAEVYHTDLKSAAISKAYQLPVIGERSVFATSNKDANVYFTRVTKTEISVVSSASHGILGRWSPSKRINEGARHAVSEVVARGSTYAVRYAQVLESGDWMLVRNGEVEWSRPETLTEAVAASWADVNGGETLAHELEVEGHESLVGAYIHRLKRHAKDLERLPAWLQELPVRVLSSFVTSEGTDLSSFGLGKLVIVATRKGYVLAVDYMDKGTVAWKTKAVDFEAVNDDWKVKAISVAHSIATVYVEDGSYVMVNVSSGEIVERGEPSGPLESIALIPSGATPIAVRVQAGGVPDLSSVSVDSNTFIVTLDNGGVLGWNSANIATPAWKFQPPNGQKLIHATTRPHNDPVASIGKVLGNRSVLYKYLNPNLALLTAVGDSTASFYLLDAVSGQVLHSITQTGVDTSQPIASALSENWFAYSLWADVTDTSESKGYQLVISELFESPIPNDRGPLGDAANYSSIHTETGPQSPHVISQAYIIPEPISTMAVSQTRQGITTKQLLCSLPSSNAIIGIPRRILDPRRPMGREATANEAEEGLIKYSPVLDFDGRWFLTHAREVIGVREIESSLTLLESTSLVFAYGLDVFGTRIHPSQAFDILGKGFSKVQLVLTVVALGIGVAMLAPMARRKQVDMKWKS</sequence>
<dbReference type="SUPFAM" id="SSF50998">
    <property type="entry name" value="Quinoprotein alcohol dehydrogenase-like"/>
    <property type="match status" value="1"/>
</dbReference>
<evidence type="ECO:0000313" key="16">
    <source>
        <dbReference type="Proteomes" id="UP000223968"/>
    </source>
</evidence>